<comment type="caution">
    <text evidence="3">The sequence shown here is derived from an EMBL/GenBank/DDBJ whole genome shotgun (WGS) entry which is preliminary data.</text>
</comment>
<feature type="region of interest" description="Disordered" evidence="2">
    <location>
        <begin position="161"/>
        <end position="183"/>
    </location>
</feature>
<protein>
    <submittedName>
        <fullName evidence="3">Uncharacterized protein</fullName>
    </submittedName>
</protein>
<keyword evidence="1" id="KW-0175">Coiled coil</keyword>
<evidence type="ECO:0000313" key="4">
    <source>
        <dbReference type="Proteomes" id="UP000249619"/>
    </source>
</evidence>
<evidence type="ECO:0000256" key="2">
    <source>
        <dbReference type="SAM" id="MobiDB-lite"/>
    </source>
</evidence>
<proteinExistence type="predicted"/>
<organism evidence="3 4">
    <name type="scientific">Stemphylium lycopersici</name>
    <name type="common">Tomato gray leaf spot disease fungus</name>
    <name type="synonym">Thyrospora lycopersici</name>
    <dbReference type="NCBI Taxonomy" id="183478"/>
    <lineage>
        <taxon>Eukaryota</taxon>
        <taxon>Fungi</taxon>
        <taxon>Dikarya</taxon>
        <taxon>Ascomycota</taxon>
        <taxon>Pezizomycotina</taxon>
        <taxon>Dothideomycetes</taxon>
        <taxon>Pleosporomycetidae</taxon>
        <taxon>Pleosporales</taxon>
        <taxon>Pleosporineae</taxon>
        <taxon>Pleosporaceae</taxon>
        <taxon>Stemphylium</taxon>
    </lineage>
</organism>
<feature type="coiled-coil region" evidence="1">
    <location>
        <begin position="333"/>
        <end position="452"/>
    </location>
</feature>
<keyword evidence="4" id="KW-1185">Reference proteome</keyword>
<evidence type="ECO:0000256" key="1">
    <source>
        <dbReference type="SAM" id="Coils"/>
    </source>
</evidence>
<dbReference type="AlphaFoldDB" id="A0A364N048"/>
<feature type="coiled-coil region" evidence="1">
    <location>
        <begin position="546"/>
        <end position="612"/>
    </location>
</feature>
<evidence type="ECO:0000313" key="3">
    <source>
        <dbReference type="EMBL" id="RAR08237.1"/>
    </source>
</evidence>
<dbReference type="Proteomes" id="UP000249619">
    <property type="component" value="Unassembled WGS sequence"/>
</dbReference>
<gene>
    <name evidence="3" type="ORF">DDE83_006078</name>
</gene>
<sequence length="621" mass="69822">MPTEGEIDADINKRHDSGVTAKSSEMFELENQLESMKLTESKLRRQCNELAQDLKYTRDKAENDIQEALRGLGELSKTRRDIRKLQDELKALKDSEKQAVQDVKMQLDGEKKKWLKIEKSHKTEIEGLKRLVEEKKAETGELKKKITDLSRNLSAARAQAKATNNNTCPSPIQQKQSDGARPNRLAVSSIGNPLDRISELESEIARLKGIHEPHNCEQFSVASLEQLADAKALQEAAEAEVEGYRHFEHANKKLMEKHAADSQQIINLIKEMGRYKVRVKQLEDLAVKEDQADSDVVGSDDAKATVAATLELSAIVPCASVAPVTPQDNDAEIDDLKHRLHNAELEKEMFLTEYADYARSHEDMTAELNANFHEIQDLDAENVELIAKNEQLSSQLEINVQTLNAKFQDTEQQIAKAKEELTKEFQEKLDLLAEQEKQRTNALSTNQNLRAHLDDLGTSILSLSTPSAPKSSFLIRSTSPSIATNALDIPTAISDLLPNIALTIKIRPSEKRNWALLRHVQSAISTSSSLDILGPPDLVRNFVAGMQDVEKTFKEKTELAEKLEMAVVEAQDEIEMLKERVREVVICKNPRHRALKEELEAKESRLQMQSQLLAEWGEKEG</sequence>
<name>A0A364N048_STELY</name>
<accession>A0A364N048</accession>
<feature type="region of interest" description="Disordered" evidence="2">
    <location>
        <begin position="1"/>
        <end position="20"/>
    </location>
</feature>
<dbReference type="EMBL" id="QGDH01000089">
    <property type="protein sequence ID" value="RAR08237.1"/>
    <property type="molecule type" value="Genomic_DNA"/>
</dbReference>
<feature type="compositionally biased region" description="Polar residues" evidence="2">
    <location>
        <begin position="161"/>
        <end position="177"/>
    </location>
</feature>
<reference evidence="4" key="1">
    <citation type="submission" date="2018-05" db="EMBL/GenBank/DDBJ databases">
        <title>Draft genome sequence of Stemphylium lycopersici strain CIDEFI 213.</title>
        <authorList>
            <person name="Medina R."/>
            <person name="Franco M.E.E."/>
            <person name="Lucentini C.G."/>
            <person name="Saparrat M.C.N."/>
            <person name="Balatti P.A."/>
        </authorList>
    </citation>
    <scope>NUCLEOTIDE SEQUENCE [LARGE SCALE GENOMIC DNA]</scope>
    <source>
        <strain evidence="4">CIDEFI 213</strain>
    </source>
</reference>